<name>W1YCU4_9ZZZZ</name>
<dbReference type="GO" id="GO:0005829">
    <property type="term" value="C:cytosol"/>
    <property type="evidence" value="ECO:0007669"/>
    <property type="project" value="TreeGrafter"/>
</dbReference>
<feature type="domain" description="Dihydroxy-acid/6-phosphogluconate dehydratase N-terminal" evidence="3">
    <location>
        <begin position="3"/>
        <end position="70"/>
    </location>
</feature>
<protein>
    <submittedName>
        <fullName evidence="4">Dihydroxy-acid dehydratase</fullName>
    </submittedName>
</protein>
<evidence type="ECO:0000256" key="2">
    <source>
        <dbReference type="ARBA" id="ARBA00023239"/>
    </source>
</evidence>
<feature type="non-terminal residue" evidence="4">
    <location>
        <position position="71"/>
    </location>
</feature>
<dbReference type="EMBL" id="AZMM01005803">
    <property type="protein sequence ID" value="ETJ40297.1"/>
    <property type="molecule type" value="Genomic_DNA"/>
</dbReference>
<organism evidence="4">
    <name type="scientific">human gut metagenome</name>
    <dbReference type="NCBI Taxonomy" id="408170"/>
    <lineage>
        <taxon>unclassified sequences</taxon>
        <taxon>metagenomes</taxon>
        <taxon>organismal metagenomes</taxon>
    </lineage>
</organism>
<dbReference type="InterPro" id="IPR000581">
    <property type="entry name" value="ILV_EDD_N"/>
</dbReference>
<evidence type="ECO:0000313" key="4">
    <source>
        <dbReference type="EMBL" id="ETJ40297.1"/>
    </source>
</evidence>
<proteinExistence type="inferred from homology"/>
<evidence type="ECO:0000259" key="3">
    <source>
        <dbReference type="Pfam" id="PF00920"/>
    </source>
</evidence>
<feature type="non-terminal residue" evidence="4">
    <location>
        <position position="1"/>
    </location>
</feature>
<keyword evidence="2" id="KW-0456">Lyase</keyword>
<dbReference type="PANTHER" id="PTHR43661">
    <property type="entry name" value="D-XYLONATE DEHYDRATASE"/>
    <property type="match status" value="1"/>
</dbReference>
<dbReference type="GO" id="GO:0016836">
    <property type="term" value="F:hydro-lyase activity"/>
    <property type="evidence" value="ECO:0007669"/>
    <property type="project" value="TreeGrafter"/>
</dbReference>
<comment type="caution">
    <text evidence="4">The sequence shown here is derived from an EMBL/GenBank/DDBJ whole genome shotgun (WGS) entry which is preliminary data.</text>
</comment>
<dbReference type="Pfam" id="PF00920">
    <property type="entry name" value="ILVD_EDD_N"/>
    <property type="match status" value="1"/>
</dbReference>
<accession>W1YCU4</accession>
<gene>
    <name evidence="4" type="ORF">Q604_UNBC05803G0001</name>
</gene>
<dbReference type="InterPro" id="IPR037237">
    <property type="entry name" value="IlvD/EDD_N"/>
</dbReference>
<dbReference type="AlphaFoldDB" id="W1YCU4"/>
<dbReference type="PANTHER" id="PTHR43661:SF3">
    <property type="entry name" value="D-XYLONATE DEHYDRATASE YAGF-RELATED"/>
    <property type="match status" value="1"/>
</dbReference>
<evidence type="ECO:0000256" key="1">
    <source>
        <dbReference type="ARBA" id="ARBA00006486"/>
    </source>
</evidence>
<dbReference type="SUPFAM" id="SSF143975">
    <property type="entry name" value="IlvD/EDD N-terminal domain-like"/>
    <property type="match status" value="1"/>
</dbReference>
<sequence>DLIDAMMDSADPTVSDAEVDAIERLACPTCGSCSGMFTANSMNCLTEALGMALPMNGSLLATHSDRSELFA</sequence>
<comment type="similarity">
    <text evidence="1">Belongs to the IlvD/Edd family.</text>
</comment>
<reference evidence="4" key="1">
    <citation type="submission" date="2013-12" db="EMBL/GenBank/DDBJ databases">
        <title>A Varibaculum cambriense genome reconstructed from a premature infant gut community with otherwise low bacterial novelty that shifts toward anaerobic metabolism during the third week of life.</title>
        <authorList>
            <person name="Brown C.T."/>
            <person name="Sharon I."/>
            <person name="Thomas B.C."/>
            <person name="Castelle C.J."/>
            <person name="Morowitz M.J."/>
            <person name="Banfield J.F."/>
        </authorList>
    </citation>
    <scope>NUCLEOTIDE SEQUENCE</scope>
</reference>